<proteinExistence type="predicted"/>
<dbReference type="EMBL" id="AP003022">
    <property type="protein sequence ID" value="BAD52672.1"/>
    <property type="molecule type" value="Genomic_DNA"/>
</dbReference>
<comment type="subcellular location">
    <subcellularLocation>
        <location evidence="1">Nucleus</location>
    </subcellularLocation>
</comment>
<dbReference type="InterPro" id="IPR012935">
    <property type="entry name" value="NuBaID_N"/>
</dbReference>
<feature type="domain" description="C3HC-type" evidence="4">
    <location>
        <begin position="234"/>
        <end position="363"/>
    </location>
</feature>
<evidence type="ECO:0000256" key="2">
    <source>
        <dbReference type="ARBA" id="ARBA00023242"/>
    </source>
</evidence>
<reference evidence="5" key="1">
    <citation type="journal article" date="2002" name="Nature">
        <title>The genome sequence and structure of rice chromosome 1.</title>
        <authorList>
            <person name="Sasaki T."/>
            <person name="Matsumoto T."/>
            <person name="Yamamoto K."/>
            <person name="Sakata K."/>
            <person name="Baba T."/>
            <person name="Katayose Y."/>
            <person name="Wu J."/>
            <person name="Niimura Y."/>
            <person name="Cheng Z."/>
            <person name="Nagamura Y."/>
            <person name="Antonio B.A."/>
            <person name="Kanamori H."/>
            <person name="Hosokawa S."/>
            <person name="Masukawa M."/>
            <person name="Arikawa K."/>
            <person name="Chiden Y."/>
            <person name="Hayashi M."/>
            <person name="Okamoto M."/>
            <person name="Ando T."/>
            <person name="Aoki H."/>
            <person name="Arita K."/>
            <person name="Hamada M."/>
            <person name="Harada C."/>
            <person name="Hijishita S."/>
            <person name="Honda M."/>
            <person name="Ichikawa Y."/>
            <person name="Idonuma A."/>
            <person name="Iijima M."/>
            <person name="Ikeda M."/>
            <person name="Ikeno M."/>
            <person name="Itoh S."/>
            <person name="Itoh T."/>
            <person name="Itoh Y."/>
            <person name="Itoh Y."/>
            <person name="Iwabuchi A."/>
            <person name="Kamiya K."/>
            <person name="Karasawa W."/>
            <person name="Katagiri S."/>
            <person name="Kikuta A."/>
            <person name="Kobayashi N."/>
            <person name="Kono I."/>
            <person name="Machita K."/>
            <person name="Maehara T."/>
            <person name="Mizuno H."/>
            <person name="Mizubayashi T."/>
            <person name="Mukai Y."/>
            <person name="Nagasaki H."/>
            <person name="Nakashima M."/>
            <person name="Nakama Y."/>
            <person name="Nakamichi Y."/>
            <person name="Nakamura M."/>
            <person name="Namiki N."/>
            <person name="Negishi M."/>
            <person name="Ohta I."/>
            <person name="Ono N."/>
            <person name="Saji S."/>
            <person name="Sakai K."/>
            <person name="Shibata M."/>
            <person name="Shimokawa T."/>
            <person name="Shomura A."/>
            <person name="Song J."/>
            <person name="Takazaki Y."/>
            <person name="Terasawa K."/>
            <person name="Tsuji K."/>
            <person name="Waki K."/>
            <person name="Yamagata H."/>
            <person name="Yamane H."/>
            <person name="Yoshiki S."/>
            <person name="Yoshihara R."/>
            <person name="Yukawa K."/>
            <person name="Zhong H."/>
            <person name="Iwama H."/>
            <person name="Endo T."/>
            <person name="Ito H."/>
            <person name="Hahn J.H."/>
            <person name="Kim H.I."/>
            <person name="Eun M.Y."/>
            <person name="Yano M."/>
            <person name="Jiang J."/>
            <person name="Gojobori T."/>
        </authorList>
    </citation>
    <scope>NUCLEOTIDE SEQUENCE [LARGE SCALE GENOMIC DNA]</scope>
</reference>
<feature type="region of interest" description="Disordered" evidence="3">
    <location>
        <begin position="533"/>
        <end position="552"/>
    </location>
</feature>
<dbReference type="PROSITE" id="PS51257">
    <property type="entry name" value="PROKAR_LIPOPROTEIN"/>
    <property type="match status" value="1"/>
</dbReference>
<sequence>MRDRAGRHREWLPSVLEMGEGIGATAGLAACRSAAAITAVRYRLADKDLLVLVTSDKELVHMHDEYDRLRSTRPSSSFRLFVSIAVVVVGVQQRCRQQFWPIPVVGPNLDPSTQMGWNHKPIPDDASPLAADPLVSRHPTMATGGGGGGDIGADSERRLKKAMDKLYHFPKPKAGTGPGSSKPSSASTSSALSIGRAGKAAGAGGRRFGMVRGSRLPSQLAAMSAISPPPPCRPWDRADLMRRLATFKAMTWFAKPKVISPVNCARRGWINIEPDVITCEACEARLLFSTPSSWAPQQAICPAVEKAAAVFSLKLDNGHKLLCPWIDNICDESLALFPPTPPPVLVENYHEGFSSLLRLSALPRISCSSLESMKKRSPQLEQFLLKPFSSSVVLKGGFILTEDSTIKDLDHTFQDADTYYQALKIISLCGWEPRLLPYAVDCGTKSHSDANSSSTLTQPGLINNSMEDRVVVYAPNEVDGSTVIADARQAYQHYDPLSVVLDCQFCGACVALWPFSLVERPLQLFKLISDSSRQDEQTEGHAGRVSGAGPSKTANIGFNFTIAGGPPPTRQNFRPRVSLPVVSRHLKADLSSHGHFISSGSDNHMVPVTLHASGLTKHKRSMDESHMLEGNNTISTDAGTTTNGADHQRENSVNGTSNLVANPEHQQGGSHSDTSRVTSTGEVSNEESETGHAAIKSHTSTDELGQHGSDPKSLPVEDSSNAHDLAKTCTNNSRPVQAATLTKSSNDGEKGASQPSGSQGLYDKLNEFDPMKQHRTFCPWICPDGGETLPGWRLTLPALLSQDKRIDEDSQVEPQISLLSEEDDPVTSVRKLFMTPPSKKLRIHRAEKG</sequence>
<organism evidence="5">
    <name type="scientific">Oryza sativa subsp. japonica</name>
    <name type="common">Rice</name>
    <dbReference type="NCBI Taxonomy" id="39947"/>
    <lineage>
        <taxon>Eukaryota</taxon>
        <taxon>Viridiplantae</taxon>
        <taxon>Streptophyta</taxon>
        <taxon>Embryophyta</taxon>
        <taxon>Tracheophyta</taxon>
        <taxon>Spermatophyta</taxon>
        <taxon>Magnoliopsida</taxon>
        <taxon>Liliopsida</taxon>
        <taxon>Poales</taxon>
        <taxon>Poaceae</taxon>
        <taxon>BOP clade</taxon>
        <taxon>Oryzoideae</taxon>
        <taxon>Oryzeae</taxon>
        <taxon>Oryzinae</taxon>
        <taxon>Oryza</taxon>
        <taxon>Oryza sativa</taxon>
    </lineage>
</organism>
<feature type="compositionally biased region" description="Polar residues" evidence="3">
    <location>
        <begin position="728"/>
        <end position="745"/>
    </location>
</feature>
<dbReference type="Proteomes" id="UP000817658">
    <property type="component" value="Chromosome 1"/>
</dbReference>
<feature type="region of interest" description="Disordered" evidence="3">
    <location>
        <begin position="629"/>
        <end position="764"/>
    </location>
</feature>
<feature type="compositionally biased region" description="Polar residues" evidence="3">
    <location>
        <begin position="630"/>
        <end position="683"/>
    </location>
</feature>
<dbReference type="AlphaFoldDB" id="Q5ZD97"/>
<dbReference type="GO" id="GO:0008270">
    <property type="term" value="F:zinc ion binding"/>
    <property type="evidence" value="ECO:0007669"/>
    <property type="project" value="InterPro"/>
</dbReference>
<protein>
    <recommendedName>
        <fullName evidence="4">C3HC-type domain-containing protein</fullName>
    </recommendedName>
</protein>
<dbReference type="PANTHER" id="PTHR15835:SF6">
    <property type="entry name" value="ZINC FINGER C3HC-TYPE PROTEIN 1"/>
    <property type="match status" value="1"/>
</dbReference>
<dbReference type="PANTHER" id="PTHR15835">
    <property type="entry name" value="NUCLEAR-INTERACTING PARTNER OF ALK"/>
    <property type="match status" value="1"/>
</dbReference>
<dbReference type="HOGENOM" id="CLU_016945_0_0_1"/>
<feature type="compositionally biased region" description="Low complexity" evidence="3">
    <location>
        <begin position="172"/>
        <end position="200"/>
    </location>
</feature>
<feature type="compositionally biased region" description="Basic and acidic residues" evidence="3">
    <location>
        <begin position="533"/>
        <end position="542"/>
    </location>
</feature>
<gene>
    <name evidence="5" type="primary">P0681B11.44</name>
</gene>
<accession>Q5ZD97</accession>
<keyword evidence="2" id="KW-0539">Nucleus</keyword>
<evidence type="ECO:0000256" key="1">
    <source>
        <dbReference type="ARBA" id="ARBA00004123"/>
    </source>
</evidence>
<evidence type="ECO:0000259" key="4">
    <source>
        <dbReference type="Pfam" id="PF07967"/>
    </source>
</evidence>
<name>Q5ZD97_ORYSJ</name>
<evidence type="ECO:0000313" key="5">
    <source>
        <dbReference type="EMBL" id="BAD52672.1"/>
    </source>
</evidence>
<dbReference type="Pfam" id="PF07967">
    <property type="entry name" value="zf-C3HC"/>
    <property type="match status" value="1"/>
</dbReference>
<feature type="region of interest" description="Disordered" evidence="3">
    <location>
        <begin position="168"/>
        <end position="207"/>
    </location>
</feature>
<dbReference type="GO" id="GO:0005634">
    <property type="term" value="C:nucleus"/>
    <property type="evidence" value="ECO:0007669"/>
    <property type="project" value="UniProtKB-SubCell"/>
</dbReference>
<evidence type="ECO:0000256" key="3">
    <source>
        <dbReference type="SAM" id="MobiDB-lite"/>
    </source>
</evidence>